<accession>A0ABM4GKQ8</accession>
<reference evidence="4" key="1">
    <citation type="submission" date="2025-08" db="UniProtKB">
        <authorList>
            <consortium name="RefSeq"/>
        </authorList>
    </citation>
    <scope>IDENTIFICATION</scope>
    <source>
        <strain evidence="4">14028-0561.14</strain>
        <tissue evidence="4">Whole fly</tissue>
    </source>
</reference>
<name>A0ABM4GKQ8_DROKI</name>
<dbReference type="Proteomes" id="UP001652661">
    <property type="component" value="Chromosome 3R"/>
</dbReference>
<dbReference type="GeneID" id="138928907"/>
<evidence type="ECO:0000313" key="3">
    <source>
        <dbReference type="Proteomes" id="UP001652661"/>
    </source>
</evidence>
<keyword evidence="1" id="KW-0732">Signal</keyword>
<proteinExistence type="predicted"/>
<feature type="chain" id="PRO_5047047226" description="Serine protease gd N-terminal domain-containing protein" evidence="1">
    <location>
        <begin position="19"/>
        <end position="154"/>
    </location>
</feature>
<evidence type="ECO:0000259" key="2">
    <source>
        <dbReference type="Pfam" id="PF16030"/>
    </source>
</evidence>
<dbReference type="RefSeq" id="XP_070143300.1">
    <property type="nucleotide sequence ID" value="XM_070287199.1"/>
</dbReference>
<sequence>MSIALLVCFLIGLNVALAVGKPENNCNYFRYSVTDHGRNHIGIFTADKANIKSFYWQAKFSVHGAHKDQVDQIDPFPSTRELADDIKAGRKAEVSVRFQNIENNELPKLIFFALNGKTLCRDTGYEAPVTTITVGRRMSFQPKETRTPRPLEIF</sequence>
<evidence type="ECO:0000313" key="4">
    <source>
        <dbReference type="RefSeq" id="XP_070143300.1"/>
    </source>
</evidence>
<protein>
    <recommendedName>
        <fullName evidence="2">Serine protease gd N-terminal domain-containing protein</fullName>
    </recommendedName>
</protein>
<dbReference type="InterPro" id="IPR031986">
    <property type="entry name" value="GD_N"/>
</dbReference>
<feature type="domain" description="Serine protease gd N-terminal" evidence="2">
    <location>
        <begin position="27"/>
        <end position="130"/>
    </location>
</feature>
<gene>
    <name evidence="4" type="primary">LOC138928907</name>
</gene>
<keyword evidence="3" id="KW-1185">Reference proteome</keyword>
<organism evidence="3 4">
    <name type="scientific">Drosophila kikkawai</name>
    <name type="common">Fruit fly</name>
    <dbReference type="NCBI Taxonomy" id="30033"/>
    <lineage>
        <taxon>Eukaryota</taxon>
        <taxon>Metazoa</taxon>
        <taxon>Ecdysozoa</taxon>
        <taxon>Arthropoda</taxon>
        <taxon>Hexapoda</taxon>
        <taxon>Insecta</taxon>
        <taxon>Pterygota</taxon>
        <taxon>Neoptera</taxon>
        <taxon>Endopterygota</taxon>
        <taxon>Diptera</taxon>
        <taxon>Brachycera</taxon>
        <taxon>Muscomorpha</taxon>
        <taxon>Ephydroidea</taxon>
        <taxon>Drosophilidae</taxon>
        <taxon>Drosophila</taxon>
        <taxon>Sophophora</taxon>
    </lineage>
</organism>
<feature type="signal peptide" evidence="1">
    <location>
        <begin position="1"/>
        <end position="18"/>
    </location>
</feature>
<dbReference type="Pfam" id="PF16030">
    <property type="entry name" value="GD_N"/>
    <property type="match status" value="1"/>
</dbReference>
<evidence type="ECO:0000256" key="1">
    <source>
        <dbReference type="SAM" id="SignalP"/>
    </source>
</evidence>